<comment type="similarity">
    <text evidence="4">Belongs to the cyclin family.</text>
</comment>
<feature type="compositionally biased region" description="Polar residues" evidence="5">
    <location>
        <begin position="285"/>
        <end position="306"/>
    </location>
</feature>
<keyword evidence="7" id="KW-1185">Reference proteome</keyword>
<dbReference type="GO" id="GO:0051301">
    <property type="term" value="P:cell division"/>
    <property type="evidence" value="ECO:0007669"/>
    <property type="project" value="UniProtKB-KW"/>
</dbReference>
<dbReference type="InterPro" id="IPR048258">
    <property type="entry name" value="Cyclins_cyclin-box"/>
</dbReference>
<feature type="region of interest" description="Disordered" evidence="5">
    <location>
        <begin position="268"/>
        <end position="323"/>
    </location>
</feature>
<dbReference type="GeneID" id="100900785"/>
<evidence type="ECO:0000256" key="3">
    <source>
        <dbReference type="ARBA" id="ARBA00023306"/>
    </source>
</evidence>
<keyword evidence="2 4" id="KW-0195">Cyclin</keyword>
<dbReference type="PANTHER" id="PTHR10177">
    <property type="entry name" value="CYCLINS"/>
    <property type="match status" value="1"/>
</dbReference>
<evidence type="ECO:0000256" key="4">
    <source>
        <dbReference type="RuleBase" id="RU000383"/>
    </source>
</evidence>
<dbReference type="Proteomes" id="UP000694867">
    <property type="component" value="Unplaced"/>
</dbReference>
<dbReference type="SUPFAM" id="SSF47954">
    <property type="entry name" value="Cyclin-like"/>
    <property type="match status" value="1"/>
</dbReference>
<evidence type="ECO:0000313" key="7">
    <source>
        <dbReference type="Proteomes" id="UP000694867"/>
    </source>
</evidence>
<keyword evidence="3" id="KW-0131">Cell cycle</keyword>
<protein>
    <submittedName>
        <fullName evidence="8">G1/S-specific cyclin-D3</fullName>
    </submittedName>
</protein>
<dbReference type="KEGG" id="goe:100900785"/>
<organism evidence="7 8">
    <name type="scientific">Galendromus occidentalis</name>
    <name type="common">western predatory mite</name>
    <dbReference type="NCBI Taxonomy" id="34638"/>
    <lineage>
        <taxon>Eukaryota</taxon>
        <taxon>Metazoa</taxon>
        <taxon>Ecdysozoa</taxon>
        <taxon>Arthropoda</taxon>
        <taxon>Chelicerata</taxon>
        <taxon>Arachnida</taxon>
        <taxon>Acari</taxon>
        <taxon>Parasitiformes</taxon>
        <taxon>Mesostigmata</taxon>
        <taxon>Gamasina</taxon>
        <taxon>Phytoseioidea</taxon>
        <taxon>Phytoseiidae</taxon>
        <taxon>Typhlodrominae</taxon>
        <taxon>Galendromus</taxon>
    </lineage>
</organism>
<accession>A0AAJ6VZ93</accession>
<evidence type="ECO:0000259" key="6">
    <source>
        <dbReference type="SMART" id="SM00385"/>
    </source>
</evidence>
<dbReference type="RefSeq" id="XP_003745794.1">
    <property type="nucleotide sequence ID" value="XM_003745746.1"/>
</dbReference>
<dbReference type="Pfam" id="PF00134">
    <property type="entry name" value="Cyclin_N"/>
    <property type="match status" value="1"/>
</dbReference>
<evidence type="ECO:0000256" key="5">
    <source>
        <dbReference type="SAM" id="MobiDB-lite"/>
    </source>
</evidence>
<dbReference type="InterPro" id="IPR039361">
    <property type="entry name" value="Cyclin"/>
</dbReference>
<dbReference type="InterPro" id="IPR006671">
    <property type="entry name" value="Cyclin_N"/>
</dbReference>
<dbReference type="FunFam" id="1.10.472.10:FF:000003">
    <property type="entry name" value="G1/S-specific cyclin-D2"/>
    <property type="match status" value="1"/>
</dbReference>
<dbReference type="PROSITE" id="PS00292">
    <property type="entry name" value="CYCLINS"/>
    <property type="match status" value="1"/>
</dbReference>
<dbReference type="SMART" id="SM00385">
    <property type="entry name" value="CYCLIN"/>
    <property type="match status" value="1"/>
</dbReference>
<dbReference type="Gene3D" id="1.10.472.10">
    <property type="entry name" value="Cyclin-like"/>
    <property type="match status" value="2"/>
</dbReference>
<gene>
    <name evidence="8" type="primary">LOC100900785</name>
</gene>
<evidence type="ECO:0000256" key="2">
    <source>
        <dbReference type="ARBA" id="ARBA00023127"/>
    </source>
</evidence>
<evidence type="ECO:0000256" key="1">
    <source>
        <dbReference type="ARBA" id="ARBA00022618"/>
    </source>
</evidence>
<proteinExistence type="inferred from homology"/>
<feature type="domain" description="Cyclin-like" evidence="6">
    <location>
        <begin position="66"/>
        <end position="150"/>
    </location>
</feature>
<sequence length="323" mass="35859">MELFCGERLEGSRSPVAPIAPWDSAVSSKRVVEKLLYLEDKFAVSQDYFLTVQSEIKPHMRKVLAGWMMEVAEEEHCEESVFLLALNLVDRFLSIVDVKKSQLQLIGCVTLLVASKMRQSRPLTVDRLVYFSDYSISASEIRAWEMVVLNVLEWNAENVLAIDYLASIFDEVVSPPSIPEVRRKACGILGLLSIENAFMYHKPSLLAAACVGAAIKGFHWCRTLVYPDHHFDKLIVALSSIVNLKAETVVRCLMDIDALVTVPSSPYAAQAKSSPPKPVPPSGNAFLNQEQSAANPADCTTPTNQEVVKFQPETPTDVQDVDF</sequence>
<reference evidence="8" key="1">
    <citation type="submission" date="2025-08" db="UniProtKB">
        <authorList>
            <consortium name="RefSeq"/>
        </authorList>
    </citation>
    <scope>IDENTIFICATION</scope>
</reference>
<dbReference type="GO" id="GO:0000278">
    <property type="term" value="P:mitotic cell cycle"/>
    <property type="evidence" value="ECO:0007669"/>
    <property type="project" value="UniProtKB-ARBA"/>
</dbReference>
<evidence type="ECO:0000313" key="8">
    <source>
        <dbReference type="RefSeq" id="XP_003745794.1"/>
    </source>
</evidence>
<dbReference type="InterPro" id="IPR036915">
    <property type="entry name" value="Cyclin-like_sf"/>
</dbReference>
<keyword evidence="1" id="KW-0132">Cell division</keyword>
<dbReference type="AlphaFoldDB" id="A0AAJ6VZ93"/>
<dbReference type="InterPro" id="IPR013763">
    <property type="entry name" value="Cyclin-like_dom"/>
</dbReference>
<name>A0AAJ6VZ93_9ACAR</name>